<keyword evidence="4 9" id="KW-0812">Transmembrane</keyword>
<evidence type="ECO:0000256" key="6">
    <source>
        <dbReference type="ARBA" id="ARBA00023136"/>
    </source>
</evidence>
<dbReference type="Pfam" id="PF02537">
    <property type="entry name" value="CRCB"/>
    <property type="match status" value="2"/>
</dbReference>
<protein>
    <submittedName>
        <fullName evidence="10 11">Uncharacterized protein</fullName>
    </submittedName>
</protein>
<comment type="catalytic activity">
    <reaction evidence="8">
        <text>fluoride(in) = fluoride(out)</text>
        <dbReference type="Rhea" id="RHEA:76159"/>
        <dbReference type="ChEBI" id="CHEBI:17051"/>
    </reaction>
    <physiologicalReaction direction="left-to-right" evidence="8">
        <dbReference type="Rhea" id="RHEA:76160"/>
    </physiologicalReaction>
</comment>
<dbReference type="RefSeq" id="XP_005819013.1">
    <property type="nucleotide sequence ID" value="XM_005818956.1"/>
</dbReference>
<dbReference type="PANTHER" id="PTHR28259">
    <property type="entry name" value="FLUORIDE EXPORT PROTEIN 1-RELATED"/>
    <property type="match status" value="1"/>
</dbReference>
<dbReference type="OrthoDB" id="409792at2759"/>
<dbReference type="EMBL" id="JH993217">
    <property type="protein sequence ID" value="EKX32033.1"/>
    <property type="molecule type" value="Genomic_DNA"/>
</dbReference>
<dbReference type="Proteomes" id="UP000011087">
    <property type="component" value="Unassembled WGS sequence"/>
</dbReference>
<dbReference type="GO" id="GO:0005886">
    <property type="term" value="C:plasma membrane"/>
    <property type="evidence" value="ECO:0007669"/>
    <property type="project" value="UniProtKB-SubCell"/>
</dbReference>
<feature type="transmembrane region" description="Helical" evidence="9">
    <location>
        <begin position="255"/>
        <end position="274"/>
    </location>
</feature>
<reference evidence="11" key="3">
    <citation type="submission" date="2015-06" db="UniProtKB">
        <authorList>
            <consortium name="EnsemblProtists"/>
        </authorList>
    </citation>
    <scope>IDENTIFICATION</scope>
</reference>
<dbReference type="GeneID" id="17288762"/>
<feature type="transmembrane region" description="Helical" evidence="9">
    <location>
        <begin position="228"/>
        <end position="249"/>
    </location>
</feature>
<evidence type="ECO:0000256" key="3">
    <source>
        <dbReference type="ARBA" id="ARBA00022475"/>
    </source>
</evidence>
<comment type="function">
    <text evidence="1">Fluoride channel required for the rapid expulsion of cytoplasmic fluoride.</text>
</comment>
<comment type="similarity">
    <text evidence="7">Belongs to the fluoride channel Fluc/FEX (TC 1.A.43) family.</text>
</comment>
<proteinExistence type="inferred from homology"/>
<evidence type="ECO:0000313" key="12">
    <source>
        <dbReference type="Proteomes" id="UP000011087"/>
    </source>
</evidence>
<dbReference type="AlphaFoldDB" id="L1I6Z8"/>
<keyword evidence="6 9" id="KW-0472">Membrane</keyword>
<feature type="transmembrane region" description="Helical" evidence="9">
    <location>
        <begin position="141"/>
        <end position="163"/>
    </location>
</feature>
<dbReference type="HOGENOM" id="CLU_035879_0_0_1"/>
<evidence type="ECO:0000256" key="1">
    <source>
        <dbReference type="ARBA" id="ARBA00002598"/>
    </source>
</evidence>
<dbReference type="KEGG" id="gtt:GUITHDRAFT_121800"/>
<comment type="subcellular location">
    <subcellularLocation>
        <location evidence="2">Cell membrane</location>
        <topology evidence="2">Multi-pass membrane protein</topology>
    </subcellularLocation>
</comment>
<evidence type="ECO:0000256" key="2">
    <source>
        <dbReference type="ARBA" id="ARBA00004651"/>
    </source>
</evidence>
<keyword evidence="5 9" id="KW-1133">Transmembrane helix</keyword>
<evidence type="ECO:0000256" key="5">
    <source>
        <dbReference type="ARBA" id="ARBA00022989"/>
    </source>
</evidence>
<dbReference type="PaxDb" id="55529-EKX32033"/>
<organism evidence="10">
    <name type="scientific">Guillardia theta (strain CCMP2712)</name>
    <name type="common">Cryptophyte</name>
    <dbReference type="NCBI Taxonomy" id="905079"/>
    <lineage>
        <taxon>Eukaryota</taxon>
        <taxon>Cryptophyceae</taxon>
        <taxon>Pyrenomonadales</taxon>
        <taxon>Geminigeraceae</taxon>
        <taxon>Guillardia</taxon>
    </lineage>
</organism>
<reference evidence="10 12" key="1">
    <citation type="journal article" date="2012" name="Nature">
        <title>Algal genomes reveal evolutionary mosaicism and the fate of nucleomorphs.</title>
        <authorList>
            <consortium name="DOE Joint Genome Institute"/>
            <person name="Curtis B.A."/>
            <person name="Tanifuji G."/>
            <person name="Burki F."/>
            <person name="Gruber A."/>
            <person name="Irimia M."/>
            <person name="Maruyama S."/>
            <person name="Arias M.C."/>
            <person name="Ball S.G."/>
            <person name="Gile G.H."/>
            <person name="Hirakawa Y."/>
            <person name="Hopkins J.F."/>
            <person name="Kuo A."/>
            <person name="Rensing S.A."/>
            <person name="Schmutz J."/>
            <person name="Symeonidi A."/>
            <person name="Elias M."/>
            <person name="Eveleigh R.J."/>
            <person name="Herman E.K."/>
            <person name="Klute M.J."/>
            <person name="Nakayama T."/>
            <person name="Obornik M."/>
            <person name="Reyes-Prieto A."/>
            <person name="Armbrust E.V."/>
            <person name="Aves S.J."/>
            <person name="Beiko R.G."/>
            <person name="Coutinho P."/>
            <person name="Dacks J.B."/>
            <person name="Durnford D.G."/>
            <person name="Fast N.M."/>
            <person name="Green B.R."/>
            <person name="Grisdale C.J."/>
            <person name="Hempel F."/>
            <person name="Henrissat B."/>
            <person name="Hoppner M.P."/>
            <person name="Ishida K."/>
            <person name="Kim E."/>
            <person name="Koreny L."/>
            <person name="Kroth P.G."/>
            <person name="Liu Y."/>
            <person name="Malik S.B."/>
            <person name="Maier U.G."/>
            <person name="McRose D."/>
            <person name="Mock T."/>
            <person name="Neilson J.A."/>
            <person name="Onodera N.T."/>
            <person name="Poole A.M."/>
            <person name="Pritham E.J."/>
            <person name="Richards T.A."/>
            <person name="Rocap G."/>
            <person name="Roy S.W."/>
            <person name="Sarai C."/>
            <person name="Schaack S."/>
            <person name="Shirato S."/>
            <person name="Slamovits C.H."/>
            <person name="Spencer D.F."/>
            <person name="Suzuki S."/>
            <person name="Worden A.Z."/>
            <person name="Zauner S."/>
            <person name="Barry K."/>
            <person name="Bell C."/>
            <person name="Bharti A.K."/>
            <person name="Crow J.A."/>
            <person name="Grimwood J."/>
            <person name="Kramer R."/>
            <person name="Lindquist E."/>
            <person name="Lucas S."/>
            <person name="Salamov A."/>
            <person name="McFadden G.I."/>
            <person name="Lane C.E."/>
            <person name="Keeling P.J."/>
            <person name="Gray M.W."/>
            <person name="Grigoriev I.V."/>
            <person name="Archibald J.M."/>
        </authorList>
    </citation>
    <scope>NUCLEOTIDE SEQUENCE</scope>
    <source>
        <strain evidence="10 12">CCMP2712</strain>
    </source>
</reference>
<name>L1I6Z8_GUITC</name>
<evidence type="ECO:0000256" key="9">
    <source>
        <dbReference type="SAM" id="Phobius"/>
    </source>
</evidence>
<keyword evidence="3" id="KW-1003">Cell membrane</keyword>
<keyword evidence="12" id="KW-1185">Reference proteome</keyword>
<evidence type="ECO:0000313" key="11">
    <source>
        <dbReference type="EnsemblProtists" id="EKX32033"/>
    </source>
</evidence>
<dbReference type="PANTHER" id="PTHR28259:SF1">
    <property type="entry name" value="FLUORIDE EXPORT PROTEIN 1-RELATED"/>
    <property type="match status" value="1"/>
</dbReference>
<evidence type="ECO:0000313" key="10">
    <source>
        <dbReference type="EMBL" id="EKX32033.1"/>
    </source>
</evidence>
<accession>L1I6Z8</accession>
<feature type="transmembrane region" description="Helical" evidence="9">
    <location>
        <begin position="294"/>
        <end position="314"/>
    </location>
</feature>
<evidence type="ECO:0000256" key="4">
    <source>
        <dbReference type="ARBA" id="ARBA00022692"/>
    </source>
</evidence>
<dbReference type="OMA" id="LQSYGFW"/>
<evidence type="ECO:0000256" key="8">
    <source>
        <dbReference type="ARBA" id="ARBA00035585"/>
    </source>
</evidence>
<gene>
    <name evidence="10" type="ORF">GUITHDRAFT_121800</name>
</gene>
<dbReference type="EnsemblProtists" id="EKX32033">
    <property type="protein sequence ID" value="EKX32033"/>
    <property type="gene ID" value="GUITHDRAFT_121800"/>
</dbReference>
<dbReference type="GO" id="GO:1903425">
    <property type="term" value="F:fluoride transmembrane transporter activity"/>
    <property type="evidence" value="ECO:0007669"/>
    <property type="project" value="TreeGrafter"/>
</dbReference>
<dbReference type="InterPro" id="IPR003691">
    <property type="entry name" value="FluC"/>
</dbReference>
<sequence>MEASPDVHIPPHGLAASEAPAHGEADGALRCSAPSALIEAVIEGIHISWWGMLGTLSRIYLDVLFFDYLNITSPSGALFLDWPANVMGSWLVGLVIGLSTEIADEVPLIANFVEYGPQLQVGLQTGFCGCITTYASWNHQMVSILVLSGSQFCVGLAGFVLGLHSIMASYSIGVHNARLVALYVGGTRLAEKHREIGSSRSWSQNASRPSPHHDLPEIASLSQSRRTWTIIVSFLLVLSLAASITGWAVEKEEGKGYWAAVTLSPIGALARWQLGKLYNKRIRFSGNNAPFFPLGTFIANMIASLFRSLIAAIITDSPTELNPAVLAACSGINTGLLGSLSTASTFAAEISKLVDFTPTDLRNLGKTGYYGYLYASVSIVIR</sequence>
<reference evidence="12" key="2">
    <citation type="submission" date="2012-11" db="EMBL/GenBank/DDBJ databases">
        <authorList>
            <person name="Kuo A."/>
            <person name="Curtis B.A."/>
            <person name="Tanifuji G."/>
            <person name="Burki F."/>
            <person name="Gruber A."/>
            <person name="Irimia M."/>
            <person name="Maruyama S."/>
            <person name="Arias M.C."/>
            <person name="Ball S.G."/>
            <person name="Gile G.H."/>
            <person name="Hirakawa Y."/>
            <person name="Hopkins J.F."/>
            <person name="Rensing S.A."/>
            <person name="Schmutz J."/>
            <person name="Symeonidi A."/>
            <person name="Elias M."/>
            <person name="Eveleigh R.J."/>
            <person name="Herman E.K."/>
            <person name="Klute M.J."/>
            <person name="Nakayama T."/>
            <person name="Obornik M."/>
            <person name="Reyes-Prieto A."/>
            <person name="Armbrust E.V."/>
            <person name="Aves S.J."/>
            <person name="Beiko R.G."/>
            <person name="Coutinho P."/>
            <person name="Dacks J.B."/>
            <person name="Durnford D.G."/>
            <person name="Fast N.M."/>
            <person name="Green B.R."/>
            <person name="Grisdale C."/>
            <person name="Hempe F."/>
            <person name="Henrissat B."/>
            <person name="Hoppner M.P."/>
            <person name="Ishida K.-I."/>
            <person name="Kim E."/>
            <person name="Koreny L."/>
            <person name="Kroth P.G."/>
            <person name="Liu Y."/>
            <person name="Malik S.-B."/>
            <person name="Maier U.G."/>
            <person name="McRose D."/>
            <person name="Mock T."/>
            <person name="Neilson J.A."/>
            <person name="Onodera N.T."/>
            <person name="Poole A.M."/>
            <person name="Pritham E.J."/>
            <person name="Richards T.A."/>
            <person name="Rocap G."/>
            <person name="Roy S.W."/>
            <person name="Sarai C."/>
            <person name="Schaack S."/>
            <person name="Shirato S."/>
            <person name="Slamovits C.H."/>
            <person name="Spencer D.F."/>
            <person name="Suzuki S."/>
            <person name="Worden A.Z."/>
            <person name="Zauner S."/>
            <person name="Barry K."/>
            <person name="Bell C."/>
            <person name="Bharti A.K."/>
            <person name="Crow J.A."/>
            <person name="Grimwood J."/>
            <person name="Kramer R."/>
            <person name="Lindquist E."/>
            <person name="Lucas S."/>
            <person name="Salamov A."/>
            <person name="McFadden G.I."/>
            <person name="Lane C.E."/>
            <person name="Keeling P.J."/>
            <person name="Gray M.W."/>
            <person name="Grigoriev I.V."/>
            <person name="Archibald J.M."/>
        </authorList>
    </citation>
    <scope>NUCLEOTIDE SEQUENCE</scope>
    <source>
        <strain evidence="12">CCMP2712</strain>
    </source>
</reference>
<evidence type="ECO:0000256" key="7">
    <source>
        <dbReference type="ARBA" id="ARBA00035120"/>
    </source>
</evidence>